<evidence type="ECO:0000313" key="1">
    <source>
        <dbReference type="EMBL" id="WEK46194.1"/>
    </source>
</evidence>
<dbReference type="KEGG" id="acob:P0Y56_14420"/>
<dbReference type="Proteomes" id="UP001218362">
    <property type="component" value="Chromosome"/>
</dbReference>
<dbReference type="AlphaFoldDB" id="A0AAJ6BM98"/>
<dbReference type="EMBL" id="CP119316">
    <property type="protein sequence ID" value="WEK46194.1"/>
    <property type="molecule type" value="Genomic_DNA"/>
</dbReference>
<sequence length="53" mass="5763">MYDRRFFSSKLGKAAMISIAAMLAFNVLTLSQQLQAAPMPLAQAHSHVSVELA</sequence>
<gene>
    <name evidence="1" type="ORF">P0Y56_14420</name>
</gene>
<accession>A0AAJ6BM98</accession>
<protein>
    <submittedName>
        <fullName evidence="1">Uncharacterized protein</fullName>
    </submittedName>
</protein>
<evidence type="ECO:0000313" key="2">
    <source>
        <dbReference type="Proteomes" id="UP001218362"/>
    </source>
</evidence>
<name>A0AAJ6BM98_9SPHN</name>
<reference evidence="1" key="1">
    <citation type="submission" date="2023-03" db="EMBL/GenBank/DDBJ databases">
        <title>Andean soil-derived lignocellulolytic bacterial consortium as a source of novel taxa and putative plastic-active enzymes.</title>
        <authorList>
            <person name="Diaz-Garcia L."/>
            <person name="Chuvochina M."/>
            <person name="Feuerriegel G."/>
            <person name="Bunk B."/>
            <person name="Sproer C."/>
            <person name="Streit W.R."/>
            <person name="Rodriguez L.M."/>
            <person name="Overmann J."/>
            <person name="Jimenez D.J."/>
        </authorList>
    </citation>
    <scope>NUCLEOTIDE SEQUENCE</scope>
    <source>
        <strain evidence="1">MAG 26</strain>
    </source>
</reference>
<organism evidence="1 2">
    <name type="scientific">Candidatus Andeanibacterium colombiense</name>
    <dbReference type="NCBI Taxonomy" id="3121345"/>
    <lineage>
        <taxon>Bacteria</taxon>
        <taxon>Pseudomonadati</taxon>
        <taxon>Pseudomonadota</taxon>
        <taxon>Alphaproteobacteria</taxon>
        <taxon>Sphingomonadales</taxon>
        <taxon>Sphingomonadaceae</taxon>
        <taxon>Candidatus Andeanibacterium</taxon>
    </lineage>
</organism>
<proteinExistence type="predicted"/>